<name>A0A9Q8YHR4_ENSAD</name>
<dbReference type="PANTHER" id="PTHR43663:SF1">
    <property type="entry name" value="CHROMATE TRANSPORTER"/>
    <property type="match status" value="1"/>
</dbReference>
<evidence type="ECO:0000256" key="2">
    <source>
        <dbReference type="ARBA" id="ARBA00005262"/>
    </source>
</evidence>
<organism evidence="8 9">
    <name type="scientific">Ensifer adhaerens</name>
    <name type="common">Sinorhizobium morelense</name>
    <dbReference type="NCBI Taxonomy" id="106592"/>
    <lineage>
        <taxon>Bacteria</taxon>
        <taxon>Pseudomonadati</taxon>
        <taxon>Pseudomonadota</taxon>
        <taxon>Alphaproteobacteria</taxon>
        <taxon>Hyphomicrobiales</taxon>
        <taxon>Rhizobiaceae</taxon>
        <taxon>Sinorhizobium/Ensifer group</taxon>
        <taxon>Ensifer</taxon>
    </lineage>
</organism>
<evidence type="ECO:0000256" key="6">
    <source>
        <dbReference type="ARBA" id="ARBA00023136"/>
    </source>
</evidence>
<evidence type="ECO:0000256" key="1">
    <source>
        <dbReference type="ARBA" id="ARBA00004651"/>
    </source>
</evidence>
<dbReference type="Pfam" id="PF02417">
    <property type="entry name" value="Chromate_transp"/>
    <property type="match status" value="1"/>
</dbReference>
<keyword evidence="8" id="KW-0614">Plasmid</keyword>
<comment type="similarity">
    <text evidence="2">Belongs to the chromate ion transporter (CHR) (TC 2.A.51) family.</text>
</comment>
<dbReference type="GO" id="GO:0005886">
    <property type="term" value="C:plasma membrane"/>
    <property type="evidence" value="ECO:0007669"/>
    <property type="project" value="UniProtKB-SubCell"/>
</dbReference>
<feature type="transmembrane region" description="Helical" evidence="7">
    <location>
        <begin position="161"/>
        <end position="178"/>
    </location>
</feature>
<evidence type="ECO:0000313" key="8">
    <source>
        <dbReference type="EMBL" id="USJ28407.1"/>
    </source>
</evidence>
<evidence type="ECO:0000256" key="3">
    <source>
        <dbReference type="ARBA" id="ARBA00022475"/>
    </source>
</evidence>
<feature type="transmembrane region" description="Helical" evidence="7">
    <location>
        <begin position="73"/>
        <end position="97"/>
    </location>
</feature>
<dbReference type="AlphaFoldDB" id="A0A9Q8YHR4"/>
<proteinExistence type="inferred from homology"/>
<comment type="subcellular location">
    <subcellularLocation>
        <location evidence="1">Cell membrane</location>
        <topology evidence="1">Multi-pass membrane protein</topology>
    </subcellularLocation>
</comment>
<reference evidence="8" key="1">
    <citation type="submission" date="2022-06" db="EMBL/GenBank/DDBJ databases">
        <title>Physiological and biochemical characterization and genomic elucidation of a strain of the genus Ensifer adhaerens M8 that combines arsenic oxidation and chromium reduction.</title>
        <authorList>
            <person name="Li X."/>
            <person name="Yu c."/>
        </authorList>
    </citation>
    <scope>NUCLEOTIDE SEQUENCE</scope>
    <source>
        <strain evidence="8">M8</strain>
        <plasmid evidence="8">pC</plasmid>
    </source>
</reference>
<evidence type="ECO:0000256" key="4">
    <source>
        <dbReference type="ARBA" id="ARBA00022692"/>
    </source>
</evidence>
<keyword evidence="6 7" id="KW-0472">Membrane</keyword>
<protein>
    <submittedName>
        <fullName evidence="8">Chromate transporter</fullName>
    </submittedName>
</protein>
<accession>A0A9Q8YHR4</accession>
<geneLocation type="plasmid" evidence="8 9">
    <name>pC</name>
</geneLocation>
<keyword evidence="3" id="KW-1003">Cell membrane</keyword>
<dbReference type="GO" id="GO:0015109">
    <property type="term" value="F:chromate transmembrane transporter activity"/>
    <property type="evidence" value="ECO:0007669"/>
    <property type="project" value="InterPro"/>
</dbReference>
<dbReference type="PANTHER" id="PTHR43663">
    <property type="entry name" value="CHROMATE TRANSPORT PROTEIN-RELATED"/>
    <property type="match status" value="1"/>
</dbReference>
<dbReference type="InterPro" id="IPR003370">
    <property type="entry name" value="Chromate_transpt"/>
</dbReference>
<dbReference type="RefSeq" id="WP_252161476.1">
    <property type="nucleotide sequence ID" value="NZ_CP098810.1"/>
</dbReference>
<gene>
    <name evidence="8" type="ORF">NE863_35295</name>
</gene>
<dbReference type="InterPro" id="IPR052518">
    <property type="entry name" value="CHR_Transporter"/>
</dbReference>
<sequence length="182" mass="19146">MSEGKLLALISVFAPLSLVAVGGGPSIFAGIQVQVVEIRQWMDAREFLHLFAISRAAPGPGTMISTLIGWEMAGFSGAVVGTLALFVPSSVLCFFLMRLWFRHEGKSWHAAVSKGLEPIGGGLILAGALSIGKLSSAGWLYWIVALGAALAFYVFPKLSPVLVLAAGGTAFVCWRHFAGGVI</sequence>
<evidence type="ECO:0000256" key="5">
    <source>
        <dbReference type="ARBA" id="ARBA00022989"/>
    </source>
</evidence>
<evidence type="ECO:0000313" key="9">
    <source>
        <dbReference type="Proteomes" id="UP001055460"/>
    </source>
</evidence>
<keyword evidence="5 7" id="KW-1133">Transmembrane helix</keyword>
<keyword evidence="4 7" id="KW-0812">Transmembrane</keyword>
<evidence type="ECO:0000256" key="7">
    <source>
        <dbReference type="SAM" id="Phobius"/>
    </source>
</evidence>
<dbReference type="Proteomes" id="UP001055460">
    <property type="component" value="Plasmid pC"/>
</dbReference>
<feature type="transmembrane region" description="Helical" evidence="7">
    <location>
        <begin position="139"/>
        <end position="155"/>
    </location>
</feature>
<dbReference type="EMBL" id="CP098810">
    <property type="protein sequence ID" value="USJ28407.1"/>
    <property type="molecule type" value="Genomic_DNA"/>
</dbReference>